<keyword evidence="2" id="KW-1185">Reference proteome</keyword>
<accession>A0A261F759</accession>
<dbReference type="AlphaFoldDB" id="A0A261F759"/>
<dbReference type="RefSeq" id="WP_094725880.1">
    <property type="nucleotide sequence ID" value="NZ_JBHLWS010000010.1"/>
</dbReference>
<dbReference type="EMBL" id="MWWT01000001">
    <property type="protein sequence ID" value="OZG54716.1"/>
    <property type="molecule type" value="Genomic_DNA"/>
</dbReference>
<dbReference type="Proteomes" id="UP000243657">
    <property type="component" value="Unassembled WGS sequence"/>
</dbReference>
<gene>
    <name evidence="1" type="ORF">ALMA_0041</name>
</gene>
<reference evidence="1 2" key="1">
    <citation type="journal article" date="2017" name="BMC Genomics">
        <title>Comparative genomic and phylogenomic analyses of the Bifidobacteriaceae family.</title>
        <authorList>
            <person name="Lugli G.A."/>
            <person name="Milani C."/>
            <person name="Turroni F."/>
            <person name="Duranti S."/>
            <person name="Mancabelli L."/>
            <person name="Mangifesta M."/>
            <person name="Ferrario C."/>
            <person name="Modesto M."/>
            <person name="Mattarelli P."/>
            <person name="Jiri K."/>
            <person name="van Sinderen D."/>
            <person name="Ventura M."/>
        </authorList>
    </citation>
    <scope>NUCLEOTIDE SEQUENCE [LARGE SCALE GENOMIC DNA]</scope>
    <source>
        <strain evidence="1 2">DSM 24762</strain>
    </source>
</reference>
<protein>
    <submittedName>
        <fullName evidence="1">Uncharacterized protein</fullName>
    </submittedName>
</protein>
<proteinExistence type="predicted"/>
<evidence type="ECO:0000313" key="1">
    <source>
        <dbReference type="EMBL" id="OZG54716.1"/>
    </source>
</evidence>
<name>A0A261F759_9BIFI</name>
<sequence>MKSQGRIFWIQLLVMTLVVGLLCSSGLSAFGAEKTVDGVVRDVDMSRISTEYDTDDQEVIQILHEMEKDFEYYGNQGLYDNLPVSDYQTRSWSTFADCIVTKLVRAYGIDVIRKAFTAEVRMALKSQQWKVASAIFFRTLQKCVGKAAAAFVIKRIAHLALPGGFAGQIAWACSLCAVKEIW</sequence>
<organism evidence="1 2">
    <name type="scientific">Alloscardovia macacae</name>
    <dbReference type="NCBI Taxonomy" id="1160091"/>
    <lineage>
        <taxon>Bacteria</taxon>
        <taxon>Bacillati</taxon>
        <taxon>Actinomycetota</taxon>
        <taxon>Actinomycetes</taxon>
        <taxon>Bifidobacteriales</taxon>
        <taxon>Bifidobacteriaceae</taxon>
        <taxon>Alloscardovia</taxon>
    </lineage>
</organism>
<evidence type="ECO:0000313" key="2">
    <source>
        <dbReference type="Proteomes" id="UP000243657"/>
    </source>
</evidence>
<comment type="caution">
    <text evidence="1">The sequence shown here is derived from an EMBL/GenBank/DDBJ whole genome shotgun (WGS) entry which is preliminary data.</text>
</comment>